<keyword evidence="2" id="KW-0285">Flavoprotein</keyword>
<dbReference type="PRINTS" id="PR00368">
    <property type="entry name" value="FADPNR"/>
</dbReference>
<protein>
    <submittedName>
        <fullName evidence="7">NAD(P)/FAD-dependent oxidoreductase</fullName>
    </submittedName>
</protein>
<keyword evidence="3" id="KW-0274">FAD</keyword>
<sequence>MMPERIVIVGGGQAGGRVAQILAGSPANLDIALIGLEPHPPYNRPPLSKGVLLGKSELKDCVIWPQGDATAGRVRFYPGRRAESLDIHARHVITDDGARLDYDKLVLATGSRVRRLSVPGAECDGVFTLRTFDDAVAIARRFHRSKRLLVVGGGFVGLEIAAAARSRGLETVVVEATNRLLSRIVPQEIGAALARYHEAAGVSFRVGSMVEKLVANRSGKLKSAVLSNGETVPCDLAVIGVGVTANTELAKEAGLEVQVGIRTDSALRASADGVYACGDAVSFWHPLFERYVRVEAWQNAEDHARVVASQLLGQDMVCDTVPFFWSDQYEWSMQIAGIPYFGSQLVTNTVEEAKILYHLDARGRLVAATGLGHDRLIGRKIAEARRLIKRRARPNPQMLKTGQIQLEDG</sequence>
<gene>
    <name evidence="7" type="ORF">GHK53_30210</name>
</gene>
<evidence type="ECO:0000313" key="8">
    <source>
        <dbReference type="Proteomes" id="UP000429484"/>
    </source>
</evidence>
<dbReference type="Pfam" id="PF07992">
    <property type="entry name" value="Pyr_redox_2"/>
    <property type="match status" value="1"/>
</dbReference>
<reference evidence="7 8" key="1">
    <citation type="journal article" date="2013" name="Genome Biol.">
        <title>Comparative genomics of the core and accessory genomes of 48 Sinorhizobium strains comprising five genospecies.</title>
        <authorList>
            <person name="Sugawara M."/>
            <person name="Epstein B."/>
            <person name="Badgley B.D."/>
            <person name="Unno T."/>
            <person name="Xu L."/>
            <person name="Reese J."/>
            <person name="Gyaneshwar P."/>
            <person name="Denny R."/>
            <person name="Mudge J."/>
            <person name="Bharti A.K."/>
            <person name="Farmer A.D."/>
            <person name="May G.D."/>
            <person name="Woodward J.E."/>
            <person name="Medigue C."/>
            <person name="Vallenet D."/>
            <person name="Lajus A."/>
            <person name="Rouy Z."/>
            <person name="Martinez-Vaz B."/>
            <person name="Tiffin P."/>
            <person name="Young N.D."/>
            <person name="Sadowsky M.J."/>
        </authorList>
    </citation>
    <scope>NUCLEOTIDE SEQUENCE [LARGE SCALE GENOMIC DNA]</scope>
    <source>
        <strain evidence="7 8">N6B1</strain>
    </source>
</reference>
<dbReference type="Gene3D" id="3.50.50.60">
    <property type="entry name" value="FAD/NAD(P)-binding domain"/>
    <property type="match status" value="2"/>
</dbReference>
<dbReference type="InterPro" id="IPR050446">
    <property type="entry name" value="FAD-oxidoreductase/Apoptosis"/>
</dbReference>
<dbReference type="InterPro" id="IPR016156">
    <property type="entry name" value="FAD/NAD-linked_Rdtase_dimer_sf"/>
</dbReference>
<proteinExistence type="predicted"/>
<evidence type="ECO:0000256" key="3">
    <source>
        <dbReference type="ARBA" id="ARBA00022827"/>
    </source>
</evidence>
<dbReference type="EMBL" id="WISR01000245">
    <property type="protein sequence ID" value="MQW36920.1"/>
    <property type="molecule type" value="Genomic_DNA"/>
</dbReference>
<dbReference type="SUPFAM" id="SSF51905">
    <property type="entry name" value="FAD/NAD(P)-binding domain"/>
    <property type="match status" value="2"/>
</dbReference>
<dbReference type="InterPro" id="IPR023753">
    <property type="entry name" value="FAD/NAD-binding_dom"/>
</dbReference>
<comment type="caution">
    <text evidence="7">The sequence shown here is derived from an EMBL/GenBank/DDBJ whole genome shotgun (WGS) entry which is preliminary data.</text>
</comment>
<evidence type="ECO:0000259" key="5">
    <source>
        <dbReference type="Pfam" id="PF07992"/>
    </source>
</evidence>
<organism evidence="7 8">
    <name type="scientific">Rhizobium meliloti</name>
    <name type="common">Ensifer meliloti</name>
    <name type="synonym">Sinorhizobium meliloti</name>
    <dbReference type="NCBI Taxonomy" id="382"/>
    <lineage>
        <taxon>Bacteria</taxon>
        <taxon>Pseudomonadati</taxon>
        <taxon>Pseudomonadota</taxon>
        <taxon>Alphaproteobacteria</taxon>
        <taxon>Hyphomicrobiales</taxon>
        <taxon>Rhizobiaceae</taxon>
        <taxon>Sinorhizobium/Ensifer group</taxon>
        <taxon>Sinorhizobium</taxon>
    </lineage>
</organism>
<dbReference type="InterPro" id="IPR036188">
    <property type="entry name" value="FAD/NAD-bd_sf"/>
</dbReference>
<evidence type="ECO:0000259" key="6">
    <source>
        <dbReference type="Pfam" id="PF14759"/>
    </source>
</evidence>
<dbReference type="PRINTS" id="PR00411">
    <property type="entry name" value="PNDRDTASEI"/>
</dbReference>
<comment type="cofactor">
    <cofactor evidence="1">
        <name>FAD</name>
        <dbReference type="ChEBI" id="CHEBI:57692"/>
    </cofactor>
</comment>
<name>A0AAW9U0X1_RHIML</name>
<dbReference type="Gene3D" id="3.30.390.30">
    <property type="match status" value="1"/>
</dbReference>
<keyword evidence="4" id="KW-0560">Oxidoreductase</keyword>
<evidence type="ECO:0000256" key="4">
    <source>
        <dbReference type="ARBA" id="ARBA00023002"/>
    </source>
</evidence>
<dbReference type="AlphaFoldDB" id="A0AAW9U0X1"/>
<evidence type="ECO:0000313" key="7">
    <source>
        <dbReference type="EMBL" id="MQW36920.1"/>
    </source>
</evidence>
<dbReference type="RefSeq" id="WP_010969997.1">
    <property type="nucleotide sequence ID" value="NZ_BJNJ01000009.1"/>
</dbReference>
<dbReference type="PANTHER" id="PTHR43557:SF2">
    <property type="entry name" value="RIESKE DOMAIN-CONTAINING PROTEIN-RELATED"/>
    <property type="match status" value="1"/>
</dbReference>
<dbReference type="GO" id="GO:0005737">
    <property type="term" value="C:cytoplasm"/>
    <property type="evidence" value="ECO:0007669"/>
    <property type="project" value="TreeGrafter"/>
</dbReference>
<dbReference type="Proteomes" id="UP000429484">
    <property type="component" value="Unassembled WGS sequence"/>
</dbReference>
<dbReference type="SUPFAM" id="SSF55424">
    <property type="entry name" value="FAD/NAD-linked reductases, dimerisation (C-terminal) domain"/>
    <property type="match status" value="1"/>
</dbReference>
<evidence type="ECO:0000256" key="1">
    <source>
        <dbReference type="ARBA" id="ARBA00001974"/>
    </source>
</evidence>
<accession>A0AAW9U0X1</accession>
<dbReference type="GO" id="GO:0016651">
    <property type="term" value="F:oxidoreductase activity, acting on NAD(P)H"/>
    <property type="evidence" value="ECO:0007669"/>
    <property type="project" value="TreeGrafter"/>
</dbReference>
<dbReference type="Pfam" id="PF14759">
    <property type="entry name" value="Reductase_C"/>
    <property type="match status" value="1"/>
</dbReference>
<dbReference type="InterPro" id="IPR028202">
    <property type="entry name" value="Reductase_C"/>
</dbReference>
<evidence type="ECO:0000256" key="2">
    <source>
        <dbReference type="ARBA" id="ARBA00022630"/>
    </source>
</evidence>
<dbReference type="PANTHER" id="PTHR43557">
    <property type="entry name" value="APOPTOSIS-INDUCING FACTOR 1"/>
    <property type="match status" value="1"/>
</dbReference>
<feature type="domain" description="FAD/NAD(P)-binding" evidence="5">
    <location>
        <begin position="5"/>
        <end position="304"/>
    </location>
</feature>
<dbReference type="KEGG" id="smer:DU99_14025"/>
<feature type="domain" description="Reductase C-terminal" evidence="6">
    <location>
        <begin position="323"/>
        <end position="406"/>
    </location>
</feature>